<dbReference type="EMBL" id="REGN01002157">
    <property type="protein sequence ID" value="RNA29892.1"/>
    <property type="molecule type" value="Genomic_DNA"/>
</dbReference>
<reference evidence="1 2" key="1">
    <citation type="journal article" date="2018" name="Sci. Rep.">
        <title>Genomic signatures of local adaptation to the degree of environmental predictability in rotifers.</title>
        <authorList>
            <person name="Franch-Gras L."/>
            <person name="Hahn C."/>
            <person name="Garcia-Roger E.M."/>
            <person name="Carmona M.J."/>
            <person name="Serra M."/>
            <person name="Gomez A."/>
        </authorList>
    </citation>
    <scope>NUCLEOTIDE SEQUENCE [LARGE SCALE GENOMIC DNA]</scope>
    <source>
        <strain evidence="1">HYR1</strain>
    </source>
</reference>
<keyword evidence="2" id="KW-1185">Reference proteome</keyword>
<name>A0A3M7S2A1_BRAPC</name>
<organism evidence="1 2">
    <name type="scientific">Brachionus plicatilis</name>
    <name type="common">Marine rotifer</name>
    <name type="synonym">Brachionus muelleri</name>
    <dbReference type="NCBI Taxonomy" id="10195"/>
    <lineage>
        <taxon>Eukaryota</taxon>
        <taxon>Metazoa</taxon>
        <taxon>Spiralia</taxon>
        <taxon>Gnathifera</taxon>
        <taxon>Rotifera</taxon>
        <taxon>Eurotatoria</taxon>
        <taxon>Monogononta</taxon>
        <taxon>Pseudotrocha</taxon>
        <taxon>Ploima</taxon>
        <taxon>Brachionidae</taxon>
        <taxon>Brachionus</taxon>
    </lineage>
</organism>
<sequence>MQIWSMMKRTLMNISKAINICFLFKYLFSNYFIKNHANTSKKRQILDQHQTKKTAFKFSKNN</sequence>
<gene>
    <name evidence="1" type="ORF">BpHYR1_029489</name>
</gene>
<accession>A0A3M7S2A1</accession>
<evidence type="ECO:0000313" key="2">
    <source>
        <dbReference type="Proteomes" id="UP000276133"/>
    </source>
</evidence>
<proteinExistence type="predicted"/>
<evidence type="ECO:0000313" key="1">
    <source>
        <dbReference type="EMBL" id="RNA29892.1"/>
    </source>
</evidence>
<dbReference type="Proteomes" id="UP000276133">
    <property type="component" value="Unassembled WGS sequence"/>
</dbReference>
<protein>
    <submittedName>
        <fullName evidence="1">Uncharacterized protein</fullName>
    </submittedName>
</protein>
<dbReference type="AlphaFoldDB" id="A0A3M7S2A1"/>
<comment type="caution">
    <text evidence="1">The sequence shown here is derived from an EMBL/GenBank/DDBJ whole genome shotgun (WGS) entry which is preliminary data.</text>
</comment>